<dbReference type="PROSITE" id="PS50005">
    <property type="entry name" value="TPR"/>
    <property type="match status" value="2"/>
</dbReference>
<dbReference type="InterPro" id="IPR019734">
    <property type="entry name" value="TPR_rpt"/>
</dbReference>
<feature type="repeat" description="TPR" evidence="1">
    <location>
        <begin position="500"/>
        <end position="533"/>
    </location>
</feature>
<protein>
    <submittedName>
        <fullName evidence="2">Tetratricopeptide repeat protein</fullName>
    </submittedName>
</protein>
<dbReference type="SUPFAM" id="SSF48452">
    <property type="entry name" value="TPR-like"/>
    <property type="match status" value="3"/>
</dbReference>
<evidence type="ECO:0000313" key="2">
    <source>
        <dbReference type="EMBL" id="TCJ84838.1"/>
    </source>
</evidence>
<feature type="repeat" description="TPR" evidence="1">
    <location>
        <begin position="569"/>
        <end position="602"/>
    </location>
</feature>
<evidence type="ECO:0000256" key="1">
    <source>
        <dbReference type="PROSITE-ProRule" id="PRU00339"/>
    </source>
</evidence>
<dbReference type="Pfam" id="PF13181">
    <property type="entry name" value="TPR_8"/>
    <property type="match status" value="1"/>
</dbReference>
<accession>A0A4R1F023</accession>
<dbReference type="PANTHER" id="PTHR12558:SF13">
    <property type="entry name" value="CELL DIVISION CYCLE PROTEIN 27 HOMOLOG"/>
    <property type="match status" value="1"/>
</dbReference>
<proteinExistence type="predicted"/>
<keyword evidence="3" id="KW-1185">Reference proteome</keyword>
<dbReference type="RefSeq" id="WP_131906570.1">
    <property type="nucleotide sequence ID" value="NZ_BAAAFU010000006.1"/>
</dbReference>
<dbReference type="Pfam" id="PF13374">
    <property type="entry name" value="TPR_10"/>
    <property type="match status" value="1"/>
</dbReference>
<evidence type="ECO:0000313" key="3">
    <source>
        <dbReference type="Proteomes" id="UP000294887"/>
    </source>
</evidence>
<name>A0A4R1F023_9GAMM</name>
<dbReference type="Proteomes" id="UP000294887">
    <property type="component" value="Unassembled WGS sequence"/>
</dbReference>
<organism evidence="2 3">
    <name type="scientific">Cocleimonas flava</name>
    <dbReference type="NCBI Taxonomy" id="634765"/>
    <lineage>
        <taxon>Bacteria</taxon>
        <taxon>Pseudomonadati</taxon>
        <taxon>Pseudomonadota</taxon>
        <taxon>Gammaproteobacteria</taxon>
        <taxon>Thiotrichales</taxon>
        <taxon>Thiotrichaceae</taxon>
        <taxon>Cocleimonas</taxon>
    </lineage>
</organism>
<dbReference type="PANTHER" id="PTHR12558">
    <property type="entry name" value="CELL DIVISION CYCLE 16,23,27"/>
    <property type="match status" value="1"/>
</dbReference>
<dbReference type="OrthoDB" id="7637125at2"/>
<gene>
    <name evidence="2" type="ORF">EV695_2801</name>
</gene>
<dbReference type="EMBL" id="SMFQ01000004">
    <property type="protein sequence ID" value="TCJ84838.1"/>
    <property type="molecule type" value="Genomic_DNA"/>
</dbReference>
<reference evidence="2 3" key="1">
    <citation type="submission" date="2019-03" db="EMBL/GenBank/DDBJ databases">
        <title>Genomic Encyclopedia of Type Strains, Phase IV (KMG-IV): sequencing the most valuable type-strain genomes for metagenomic binning, comparative biology and taxonomic classification.</title>
        <authorList>
            <person name="Goeker M."/>
        </authorList>
    </citation>
    <scope>NUCLEOTIDE SEQUENCE [LARGE SCALE GENOMIC DNA]</scope>
    <source>
        <strain evidence="2 3">DSM 24830</strain>
    </source>
</reference>
<keyword evidence="1" id="KW-0802">TPR repeat</keyword>
<dbReference type="Gene3D" id="1.25.40.10">
    <property type="entry name" value="Tetratricopeptide repeat domain"/>
    <property type="match status" value="4"/>
</dbReference>
<dbReference type="SMART" id="SM00028">
    <property type="entry name" value="TPR"/>
    <property type="match status" value="5"/>
</dbReference>
<comment type="caution">
    <text evidence="2">The sequence shown here is derived from an EMBL/GenBank/DDBJ whole genome shotgun (WGS) entry which is preliminary data.</text>
</comment>
<dbReference type="AlphaFoldDB" id="A0A4R1F023"/>
<dbReference type="InterPro" id="IPR011990">
    <property type="entry name" value="TPR-like_helical_dom_sf"/>
</dbReference>
<dbReference type="Pfam" id="PF13414">
    <property type="entry name" value="TPR_11"/>
    <property type="match status" value="1"/>
</dbReference>
<sequence length="647" mass="73732">MIFAILKQALIYLEKGKQGKHVICLGSWVVHSKSSKSQIFLYPLKLITVVTVICSSLVLPAHARVLNQENTESGNFKAEFLYQALAAEIYREMGDEVLAVEQYQHLALESKDPAIARRVTILAAATGQLPKGLKVAERWVALTPDDLEARQYLALLYLRNNKIKLSSAQFHTIHELVEQTSLKDEEVSTRQEKSIPKESISKEIDKTDLPTNTQTISEMKVSQGLTFIGSVLAAETHRDKAYRVFVDYIKQHESRNYYRQQKLIAANLALKAKNYKAVIFELENLERLDSQNLVDAMAMKAKALHKLNRNSDAINVLMAIKDNPMVSDSSRLELVRLFVLQKQKKQALPILEKLIIRHSKNNDLLKSLIALQIDQSQLKKAEANIDKLRATKSYEFDADYFAGEVFQAKGNLKKALTFYEKVNGGAFLRNAHQKSISLSSALKGDKGIESYFEKKQISSTDPVDKAYWAKLYADHLFSLKKYPRALVLYNQAINLSPLNAQYYYRRGLLHERMRQLRSAENDFNQVLSISKNDADALNALGYMLSVNTQRLDEAKNYIKKAHQIKPHDPVIMDSLGFVHFKNGDFAKAEKYLRKAFKLIKDPEVASHLISVLAENDKQEEALSIYEEMTKKFPHNKVLHEAKQYLQN</sequence>